<keyword evidence="6" id="KW-1278">Translocase</keyword>
<dbReference type="RefSeq" id="WP_031504764.1">
    <property type="nucleotide sequence ID" value="NC_022795.1"/>
</dbReference>
<dbReference type="Proteomes" id="UP000077469">
    <property type="component" value="Chromosome"/>
</dbReference>
<dbReference type="OrthoDB" id="9776359at2"/>
<dbReference type="PANTHER" id="PTHR30578">
    <property type="entry name" value="ELECTRON TRANSPORT COMPLEX PROTEIN RNFD"/>
    <property type="match status" value="1"/>
</dbReference>
<evidence type="ECO:0000256" key="2">
    <source>
        <dbReference type="ARBA" id="ARBA00022553"/>
    </source>
</evidence>
<evidence type="ECO:0000256" key="7">
    <source>
        <dbReference type="ARBA" id="ARBA00022989"/>
    </source>
</evidence>
<keyword evidence="2" id="KW-0597">Phosphoprotein</keyword>
<dbReference type="AlphaFoldDB" id="A0A0X1KQQ3"/>
<evidence type="ECO:0000313" key="11">
    <source>
        <dbReference type="Proteomes" id="UP000077469"/>
    </source>
</evidence>
<dbReference type="NCBIfam" id="TIGR01946">
    <property type="entry name" value="rnfD"/>
    <property type="match status" value="1"/>
</dbReference>
<evidence type="ECO:0000256" key="3">
    <source>
        <dbReference type="ARBA" id="ARBA00022630"/>
    </source>
</evidence>
<proteinExistence type="predicted"/>
<evidence type="ECO:0000313" key="10">
    <source>
        <dbReference type="EMBL" id="AJC73561.1"/>
    </source>
</evidence>
<keyword evidence="5 9" id="KW-0812">Transmembrane</keyword>
<dbReference type="PANTHER" id="PTHR30578:SF1">
    <property type="entry name" value="NA(+)-TRANSLOCATING NADH-QUINONE REDUCTASE SUBUNIT B"/>
    <property type="match status" value="1"/>
</dbReference>
<dbReference type="GO" id="GO:0005886">
    <property type="term" value="C:plasma membrane"/>
    <property type="evidence" value="ECO:0007669"/>
    <property type="project" value="TreeGrafter"/>
</dbReference>
<dbReference type="GO" id="GO:0022900">
    <property type="term" value="P:electron transport chain"/>
    <property type="evidence" value="ECO:0007669"/>
    <property type="project" value="InterPro"/>
</dbReference>
<evidence type="ECO:0000256" key="1">
    <source>
        <dbReference type="ARBA" id="ARBA00022448"/>
    </source>
</evidence>
<keyword evidence="3" id="KW-0285">Flavoprotein</keyword>
<feature type="transmembrane region" description="Helical" evidence="9">
    <location>
        <begin position="110"/>
        <end position="129"/>
    </location>
</feature>
<dbReference type="PaxDb" id="1123384-AJ81_04340"/>
<evidence type="ECO:0000256" key="6">
    <source>
        <dbReference type="ARBA" id="ARBA00022967"/>
    </source>
</evidence>
<dbReference type="STRING" id="1123384.AJ81_04340"/>
<organism evidence="10 11">
    <name type="scientific">Pseudothermotoga hypogea DSM 11164 = NBRC 106472</name>
    <dbReference type="NCBI Taxonomy" id="1123384"/>
    <lineage>
        <taxon>Bacteria</taxon>
        <taxon>Thermotogati</taxon>
        <taxon>Thermotogota</taxon>
        <taxon>Thermotogae</taxon>
        <taxon>Thermotogales</taxon>
        <taxon>Thermotogaceae</taxon>
        <taxon>Pseudothermotoga</taxon>
    </lineage>
</organism>
<dbReference type="KEGG" id="phy:AJ81_04340"/>
<keyword evidence="11" id="KW-1185">Reference proteome</keyword>
<gene>
    <name evidence="10" type="ORF">AJ81_04340</name>
</gene>
<feature type="transmembrane region" description="Helical" evidence="9">
    <location>
        <begin position="199"/>
        <end position="217"/>
    </location>
</feature>
<protein>
    <submittedName>
        <fullName evidence="10">NQR2 and RnfD family protein</fullName>
    </submittedName>
</protein>
<dbReference type="EMBL" id="CP007141">
    <property type="protein sequence ID" value="AJC73561.1"/>
    <property type="molecule type" value="Genomic_DNA"/>
</dbReference>
<accession>A0A0X1KQQ3</accession>
<feature type="transmembrane region" description="Helical" evidence="9">
    <location>
        <begin position="59"/>
        <end position="90"/>
    </location>
</feature>
<dbReference type="InterPro" id="IPR011303">
    <property type="entry name" value="RnfD_bac"/>
</dbReference>
<dbReference type="Pfam" id="PF03116">
    <property type="entry name" value="NQR2_RnfD_RnfE"/>
    <property type="match status" value="1"/>
</dbReference>
<evidence type="ECO:0000256" key="9">
    <source>
        <dbReference type="SAM" id="Phobius"/>
    </source>
</evidence>
<sequence>MVKQPLMRRVVLSLLPILAFAVLNFGWKVLLNVLISNAVCFTTEWVFERYKKKKPTESIFVTGTILGLILPPSIPFWIIMVAGFFGTFFAKEVFGGFGRNVFNPAMVGRAFVFVSFPSFMTASWNLGVFPNGWRFWLSPQLMSGATPLRAAKLGMPVAVQDYFKIFWGDIPGSAGETAKWLIIIAAVYLVLTKTASFKIIVSTFGGAVLLAWFFQVLGVSPIGTLQSLISGGLLFATVFMATDPVSAPRTERAKWIYGLLIGSLTIILRTFSAFVESAMFAILIANMFAPLLDLLSQKKVVAK</sequence>
<evidence type="ECO:0000256" key="8">
    <source>
        <dbReference type="ARBA" id="ARBA00023136"/>
    </source>
</evidence>
<keyword evidence="8 9" id="KW-0472">Membrane</keyword>
<feature type="transmembrane region" description="Helical" evidence="9">
    <location>
        <begin position="254"/>
        <end position="271"/>
    </location>
</feature>
<dbReference type="PATRIC" id="fig|1123384.7.peg.849"/>
<keyword evidence="4" id="KW-0288">FMN</keyword>
<dbReference type="InterPro" id="IPR004338">
    <property type="entry name" value="NqrB/RnfD"/>
</dbReference>
<name>A0A0X1KQQ3_9THEM</name>
<evidence type="ECO:0000256" key="4">
    <source>
        <dbReference type="ARBA" id="ARBA00022643"/>
    </source>
</evidence>
<reference evidence="10 11" key="1">
    <citation type="submission" date="2014-01" db="EMBL/GenBank/DDBJ databases">
        <title>Genome sequencing of Thermotog hypogea.</title>
        <authorList>
            <person name="Zhang X."/>
            <person name="Alvare G."/>
            <person name="Fristensky B."/>
            <person name="Chen L."/>
            <person name="Suen T."/>
            <person name="Chen Q."/>
            <person name="Ma K."/>
        </authorList>
    </citation>
    <scope>NUCLEOTIDE SEQUENCE [LARGE SCALE GENOMIC DNA]</scope>
    <source>
        <strain evidence="10 11">DSM 11164</strain>
    </source>
</reference>
<feature type="transmembrane region" description="Helical" evidence="9">
    <location>
        <begin position="223"/>
        <end position="242"/>
    </location>
</feature>
<keyword evidence="7 9" id="KW-1133">Transmembrane helix</keyword>
<feature type="transmembrane region" description="Helical" evidence="9">
    <location>
        <begin position="277"/>
        <end position="295"/>
    </location>
</feature>
<keyword evidence="1" id="KW-0813">Transport</keyword>
<dbReference type="GO" id="GO:0055085">
    <property type="term" value="P:transmembrane transport"/>
    <property type="evidence" value="ECO:0007669"/>
    <property type="project" value="InterPro"/>
</dbReference>
<evidence type="ECO:0000256" key="5">
    <source>
        <dbReference type="ARBA" id="ARBA00022692"/>
    </source>
</evidence>